<comment type="subunit">
    <text evidence="8">Monomer.</text>
</comment>
<proteinExistence type="inferred from homology"/>
<keyword evidence="6 8" id="KW-0342">GTP-binding</keyword>
<dbReference type="Pfam" id="PF12804">
    <property type="entry name" value="NTP_transf_3"/>
    <property type="match status" value="1"/>
</dbReference>
<name>A0ABN1K5J7_9BURK</name>
<dbReference type="EMBL" id="BAAAEW010000022">
    <property type="protein sequence ID" value="GAA0755517.1"/>
    <property type="molecule type" value="Genomic_DNA"/>
</dbReference>
<protein>
    <recommendedName>
        <fullName evidence="8">Molybdenum cofactor guanylyltransferase</fullName>
        <shortName evidence="8">MoCo guanylyltransferase</shortName>
        <ecNumber evidence="8">2.7.7.77</ecNumber>
    </recommendedName>
    <alternativeName>
        <fullName evidence="8">GTP:molybdopterin guanylyltransferase</fullName>
    </alternativeName>
    <alternativeName>
        <fullName evidence="8">Mo-MPT guanylyltransferase</fullName>
    </alternativeName>
    <alternativeName>
        <fullName evidence="8">Molybdopterin guanylyltransferase</fullName>
    </alternativeName>
    <alternativeName>
        <fullName evidence="8">Molybdopterin-guanine dinucleotide synthase</fullName>
        <shortName evidence="8">MGD synthase</shortName>
    </alternativeName>
</protein>
<dbReference type="GO" id="GO:0016779">
    <property type="term" value="F:nucleotidyltransferase activity"/>
    <property type="evidence" value="ECO:0007669"/>
    <property type="project" value="UniProtKB-KW"/>
</dbReference>
<comment type="catalytic activity">
    <reaction evidence="8">
        <text>Mo-molybdopterin + GTP + H(+) = Mo-molybdopterin guanine dinucleotide + diphosphate</text>
        <dbReference type="Rhea" id="RHEA:34243"/>
        <dbReference type="ChEBI" id="CHEBI:15378"/>
        <dbReference type="ChEBI" id="CHEBI:33019"/>
        <dbReference type="ChEBI" id="CHEBI:37565"/>
        <dbReference type="ChEBI" id="CHEBI:71302"/>
        <dbReference type="ChEBI" id="CHEBI:71310"/>
        <dbReference type="EC" id="2.7.7.77"/>
    </reaction>
</comment>
<dbReference type="Gene3D" id="3.90.550.10">
    <property type="entry name" value="Spore Coat Polysaccharide Biosynthesis Protein SpsA, Chain A"/>
    <property type="match status" value="1"/>
</dbReference>
<evidence type="ECO:0000256" key="1">
    <source>
        <dbReference type="ARBA" id="ARBA00022490"/>
    </source>
</evidence>
<comment type="caution">
    <text evidence="8">Lacks conserved residue(s) required for the propagation of feature annotation.</text>
</comment>
<feature type="binding site" evidence="8">
    <location>
        <position position="104"/>
    </location>
    <ligand>
        <name>GTP</name>
        <dbReference type="ChEBI" id="CHEBI:37565"/>
    </ligand>
</feature>
<sequence length="207" mass="22181">MTASIPREQVTGLLLAGGRGQRLGGVDKGLQTWHGRPMAEWALQRLAPQVGTCLISANRHLADYAALGMPVLADAEGDFPGPLAGFLAGLSAATTPWLVTVPCDTPNFPLDLVARLANAAITQDCEIAMAATRSPDNAEALRPEPVFCLLRCHLRASLQAYLAQGRRQVEHWARQHACAFVGFEDSDAFFNVNTPDDLGRLRSLPAG</sequence>
<dbReference type="RefSeq" id="WP_141285155.1">
    <property type="nucleotide sequence ID" value="NZ_BAAAEW010000022.1"/>
</dbReference>
<comment type="caution">
    <text evidence="10">The sequence shown here is derived from an EMBL/GenBank/DDBJ whole genome shotgun (WGS) entry which is preliminary data.</text>
</comment>
<evidence type="ECO:0000256" key="8">
    <source>
        <dbReference type="HAMAP-Rule" id="MF_00316"/>
    </source>
</evidence>
<accession>A0ABN1K5J7</accession>
<evidence type="ECO:0000256" key="5">
    <source>
        <dbReference type="ARBA" id="ARBA00022842"/>
    </source>
</evidence>
<feature type="binding site" evidence="8">
    <location>
        <position position="104"/>
    </location>
    <ligand>
        <name>Mg(2+)</name>
        <dbReference type="ChEBI" id="CHEBI:18420"/>
    </ligand>
</feature>
<gene>
    <name evidence="8 10" type="primary">mobA</name>
    <name evidence="10" type="ORF">GCM10009107_33080</name>
</gene>
<evidence type="ECO:0000256" key="7">
    <source>
        <dbReference type="ARBA" id="ARBA00023150"/>
    </source>
</evidence>
<organism evidence="10 11">
    <name type="scientific">Ideonella azotifigens</name>
    <dbReference type="NCBI Taxonomy" id="513160"/>
    <lineage>
        <taxon>Bacteria</taxon>
        <taxon>Pseudomonadati</taxon>
        <taxon>Pseudomonadota</taxon>
        <taxon>Betaproteobacteria</taxon>
        <taxon>Burkholderiales</taxon>
        <taxon>Sphaerotilaceae</taxon>
        <taxon>Ideonella</taxon>
    </lineage>
</organism>
<evidence type="ECO:0000259" key="9">
    <source>
        <dbReference type="Pfam" id="PF12804"/>
    </source>
</evidence>
<feature type="binding site" evidence="8">
    <location>
        <position position="28"/>
    </location>
    <ligand>
        <name>GTP</name>
        <dbReference type="ChEBI" id="CHEBI:37565"/>
    </ligand>
</feature>
<dbReference type="EC" id="2.7.7.77" evidence="8"/>
<evidence type="ECO:0000256" key="6">
    <source>
        <dbReference type="ARBA" id="ARBA00023134"/>
    </source>
</evidence>
<keyword evidence="7 8" id="KW-0501">Molybdenum cofactor biosynthesis</keyword>
<keyword evidence="10" id="KW-0548">Nucleotidyltransferase</keyword>
<keyword evidence="5 8" id="KW-0460">Magnesium</keyword>
<dbReference type="InterPro" id="IPR029044">
    <property type="entry name" value="Nucleotide-diphossugar_trans"/>
</dbReference>
<keyword evidence="11" id="KW-1185">Reference proteome</keyword>
<dbReference type="HAMAP" id="MF_00316">
    <property type="entry name" value="MobA"/>
    <property type="match status" value="1"/>
</dbReference>
<dbReference type="InterPro" id="IPR025877">
    <property type="entry name" value="MobA-like_NTP_Trfase"/>
</dbReference>
<comment type="subcellular location">
    <subcellularLocation>
        <location evidence="8">Cytoplasm</location>
    </subcellularLocation>
</comment>
<evidence type="ECO:0000256" key="3">
    <source>
        <dbReference type="ARBA" id="ARBA00022723"/>
    </source>
</evidence>
<dbReference type="PANTHER" id="PTHR19136:SF81">
    <property type="entry name" value="MOLYBDENUM COFACTOR GUANYLYLTRANSFERASE"/>
    <property type="match status" value="1"/>
</dbReference>
<keyword evidence="2 8" id="KW-0808">Transferase</keyword>
<keyword evidence="3 8" id="KW-0479">Metal-binding</keyword>
<dbReference type="InterPro" id="IPR013482">
    <property type="entry name" value="Molybde_CF_guanTrfase"/>
</dbReference>
<reference evidence="10 11" key="1">
    <citation type="journal article" date="2019" name="Int. J. Syst. Evol. Microbiol.">
        <title>The Global Catalogue of Microorganisms (GCM) 10K type strain sequencing project: providing services to taxonomists for standard genome sequencing and annotation.</title>
        <authorList>
            <consortium name="The Broad Institute Genomics Platform"/>
            <consortium name="The Broad Institute Genome Sequencing Center for Infectious Disease"/>
            <person name="Wu L."/>
            <person name="Ma J."/>
        </authorList>
    </citation>
    <scope>NUCLEOTIDE SEQUENCE [LARGE SCALE GENOMIC DNA]</scope>
    <source>
        <strain evidence="10 11">JCM 15503</strain>
    </source>
</reference>
<dbReference type="SUPFAM" id="SSF53448">
    <property type="entry name" value="Nucleotide-diphospho-sugar transferases"/>
    <property type="match status" value="1"/>
</dbReference>
<comment type="cofactor">
    <cofactor evidence="8">
        <name>Mg(2+)</name>
        <dbReference type="ChEBI" id="CHEBI:18420"/>
    </cofactor>
</comment>
<feature type="binding site" evidence="8">
    <location>
        <position position="74"/>
    </location>
    <ligand>
        <name>GTP</name>
        <dbReference type="ChEBI" id="CHEBI:37565"/>
    </ligand>
</feature>
<feature type="binding site" evidence="8">
    <location>
        <begin position="15"/>
        <end position="17"/>
    </location>
    <ligand>
        <name>GTP</name>
        <dbReference type="ChEBI" id="CHEBI:37565"/>
    </ligand>
</feature>
<comment type="function">
    <text evidence="8">Transfers a GMP moiety from GTP to Mo-molybdopterin (Mo-MPT) cofactor (Moco or molybdenum cofactor) to form Mo-molybdopterin guanine dinucleotide (Mo-MGD) cofactor.</text>
</comment>
<evidence type="ECO:0000313" key="11">
    <source>
        <dbReference type="Proteomes" id="UP001500279"/>
    </source>
</evidence>
<evidence type="ECO:0000256" key="2">
    <source>
        <dbReference type="ARBA" id="ARBA00022679"/>
    </source>
</evidence>
<dbReference type="Proteomes" id="UP001500279">
    <property type="component" value="Unassembled WGS sequence"/>
</dbReference>
<evidence type="ECO:0000256" key="4">
    <source>
        <dbReference type="ARBA" id="ARBA00022741"/>
    </source>
</evidence>
<comment type="similarity">
    <text evidence="8">Belongs to the MobA family.</text>
</comment>
<dbReference type="PANTHER" id="PTHR19136">
    <property type="entry name" value="MOLYBDENUM COFACTOR GUANYLYLTRANSFERASE"/>
    <property type="match status" value="1"/>
</dbReference>
<dbReference type="CDD" id="cd02503">
    <property type="entry name" value="MobA"/>
    <property type="match status" value="1"/>
</dbReference>
<feature type="domain" description="MobA-like NTP transferase" evidence="9">
    <location>
        <begin position="12"/>
        <end position="169"/>
    </location>
</feature>
<dbReference type="NCBIfam" id="TIGR02665">
    <property type="entry name" value="molyb_mobA"/>
    <property type="match status" value="1"/>
</dbReference>
<comment type="domain">
    <text evidence="8">The N-terminal domain determines nucleotide recognition and specific binding, while the C-terminal domain determines the specific binding to the target protein.</text>
</comment>
<keyword evidence="1 8" id="KW-0963">Cytoplasm</keyword>
<keyword evidence="4 8" id="KW-0547">Nucleotide-binding</keyword>
<evidence type="ECO:0000313" key="10">
    <source>
        <dbReference type="EMBL" id="GAA0755517.1"/>
    </source>
</evidence>